<dbReference type="GO" id="GO:0006654">
    <property type="term" value="P:phosphatidic acid biosynthetic process"/>
    <property type="evidence" value="ECO:0007669"/>
    <property type="project" value="TreeGrafter"/>
</dbReference>
<keyword evidence="9" id="KW-0594">Phospholipid biosynthesis</keyword>
<evidence type="ECO:0000256" key="5">
    <source>
        <dbReference type="ARBA" id="ARBA00013211"/>
    </source>
</evidence>
<evidence type="ECO:0000256" key="8">
    <source>
        <dbReference type="ARBA" id="ARBA00023315"/>
    </source>
</evidence>
<sequence>MTFNTIKQSIYALYLTNSFGFKLKRVSNSLEKKALRTKYSEVQLKALNIKVKVLNREKIPEDGQYLVICNHRGIIDPPVLEVALKNTNIFGVWVSKKELYNSPFFGLFVRNAGSILLDREKSQMSGFFSDTKKAVKEGSSIFIFPEGTRNKTEESLIEFKEGFRIIALKNRLPILPVYIRSNTNKALGSALENKNLKQTLEIEFGGLIDYKERGNIQTIYKKMFAI</sequence>
<dbReference type="PANTHER" id="PTHR10434">
    <property type="entry name" value="1-ACYL-SN-GLYCEROL-3-PHOSPHATE ACYLTRANSFERASE"/>
    <property type="match status" value="1"/>
</dbReference>
<dbReference type="InterPro" id="IPR004552">
    <property type="entry name" value="AGP_acyltrans"/>
</dbReference>
<accession>A0A6S6TH17</accession>
<dbReference type="NCBIfam" id="TIGR00530">
    <property type="entry name" value="AGP_acyltrn"/>
    <property type="match status" value="1"/>
</dbReference>
<dbReference type="EMBL" id="CACVAZ010000118">
    <property type="protein sequence ID" value="CAA6818655.1"/>
    <property type="molecule type" value="Genomic_DNA"/>
</dbReference>
<evidence type="ECO:0000256" key="6">
    <source>
        <dbReference type="ARBA" id="ARBA00016139"/>
    </source>
</evidence>
<evidence type="ECO:0000256" key="9">
    <source>
        <dbReference type="RuleBase" id="RU361267"/>
    </source>
</evidence>
<dbReference type="EC" id="2.3.1.51" evidence="5 9"/>
<gene>
    <name evidence="11" type="ORF">HELGO_WM18457</name>
</gene>
<evidence type="ECO:0000256" key="7">
    <source>
        <dbReference type="ARBA" id="ARBA00022679"/>
    </source>
</evidence>
<comment type="domain">
    <text evidence="9">The HXXXXD motif is essential for acyltransferase activity and may constitute the binding site for the phosphate moiety of the glycerol-3-phosphate.</text>
</comment>
<evidence type="ECO:0000259" key="10">
    <source>
        <dbReference type="SMART" id="SM00563"/>
    </source>
</evidence>
<name>A0A6S6TH17_9BACT</name>
<dbReference type="CDD" id="cd07989">
    <property type="entry name" value="LPLAT_AGPAT-like"/>
    <property type="match status" value="1"/>
</dbReference>
<comment type="similarity">
    <text evidence="4 9">Belongs to the 1-acyl-sn-glycerol-3-phosphate acyltransferase family.</text>
</comment>
<protein>
    <recommendedName>
        <fullName evidence="6 9">1-acyl-sn-glycerol-3-phosphate acyltransferase</fullName>
        <ecNumber evidence="5 9">2.3.1.51</ecNumber>
    </recommendedName>
</protein>
<feature type="domain" description="Phospholipid/glycerol acyltransferase" evidence="10">
    <location>
        <begin position="65"/>
        <end position="182"/>
    </location>
</feature>
<comment type="pathway">
    <text evidence="3">Lipid metabolism.</text>
</comment>
<organism evidence="11">
    <name type="scientific">uncultured Sulfurovum sp</name>
    <dbReference type="NCBI Taxonomy" id="269237"/>
    <lineage>
        <taxon>Bacteria</taxon>
        <taxon>Pseudomonadati</taxon>
        <taxon>Campylobacterota</taxon>
        <taxon>Epsilonproteobacteria</taxon>
        <taxon>Campylobacterales</taxon>
        <taxon>Sulfurovaceae</taxon>
        <taxon>Sulfurovum</taxon>
        <taxon>environmental samples</taxon>
    </lineage>
</organism>
<evidence type="ECO:0000256" key="2">
    <source>
        <dbReference type="ARBA" id="ARBA00004728"/>
    </source>
</evidence>
<dbReference type="PANTHER" id="PTHR10434:SF40">
    <property type="entry name" value="1-ACYL-SN-GLYCEROL-3-PHOSPHATE ACYLTRANSFERASE"/>
    <property type="match status" value="1"/>
</dbReference>
<dbReference type="UniPathway" id="UPA00557">
    <property type="reaction ID" value="UER00613"/>
</dbReference>
<dbReference type="GO" id="GO:0016024">
    <property type="term" value="P:CDP-diacylglycerol biosynthetic process"/>
    <property type="evidence" value="ECO:0007669"/>
    <property type="project" value="UniProtKB-UniPathway"/>
</dbReference>
<dbReference type="SMART" id="SM00563">
    <property type="entry name" value="PlsC"/>
    <property type="match status" value="1"/>
</dbReference>
<keyword evidence="9" id="KW-0444">Lipid biosynthesis</keyword>
<evidence type="ECO:0000256" key="1">
    <source>
        <dbReference type="ARBA" id="ARBA00001141"/>
    </source>
</evidence>
<dbReference type="GO" id="GO:0016020">
    <property type="term" value="C:membrane"/>
    <property type="evidence" value="ECO:0007669"/>
    <property type="project" value="InterPro"/>
</dbReference>
<keyword evidence="7 9" id="KW-0808">Transferase</keyword>
<comment type="pathway">
    <text evidence="2">Phospholipid metabolism; CDP-diacylglycerol biosynthesis; CDP-diacylglycerol from sn-glycerol 3-phosphate: step 2/3.</text>
</comment>
<dbReference type="AlphaFoldDB" id="A0A6S6TH17"/>
<proteinExistence type="inferred from homology"/>
<evidence type="ECO:0000256" key="4">
    <source>
        <dbReference type="ARBA" id="ARBA00008655"/>
    </source>
</evidence>
<keyword evidence="9" id="KW-0443">Lipid metabolism</keyword>
<evidence type="ECO:0000313" key="11">
    <source>
        <dbReference type="EMBL" id="CAA6818655.1"/>
    </source>
</evidence>
<dbReference type="Pfam" id="PF01553">
    <property type="entry name" value="Acyltransferase"/>
    <property type="match status" value="1"/>
</dbReference>
<dbReference type="GO" id="GO:0003841">
    <property type="term" value="F:1-acylglycerol-3-phosphate O-acyltransferase activity"/>
    <property type="evidence" value="ECO:0007669"/>
    <property type="project" value="UniProtKB-UniRule"/>
</dbReference>
<dbReference type="SUPFAM" id="SSF69593">
    <property type="entry name" value="Glycerol-3-phosphate (1)-acyltransferase"/>
    <property type="match status" value="1"/>
</dbReference>
<evidence type="ECO:0000256" key="3">
    <source>
        <dbReference type="ARBA" id="ARBA00005189"/>
    </source>
</evidence>
<dbReference type="InterPro" id="IPR002123">
    <property type="entry name" value="Plipid/glycerol_acylTrfase"/>
</dbReference>
<comment type="catalytic activity">
    <reaction evidence="1 9">
        <text>a 1-acyl-sn-glycero-3-phosphate + an acyl-CoA = a 1,2-diacyl-sn-glycero-3-phosphate + CoA</text>
        <dbReference type="Rhea" id="RHEA:19709"/>
        <dbReference type="ChEBI" id="CHEBI:57287"/>
        <dbReference type="ChEBI" id="CHEBI:57970"/>
        <dbReference type="ChEBI" id="CHEBI:58342"/>
        <dbReference type="ChEBI" id="CHEBI:58608"/>
        <dbReference type="EC" id="2.3.1.51"/>
    </reaction>
</comment>
<keyword evidence="8 9" id="KW-0012">Acyltransferase</keyword>
<reference evidence="11" key="1">
    <citation type="submission" date="2020-01" db="EMBL/GenBank/DDBJ databases">
        <authorList>
            <person name="Meier V. D."/>
            <person name="Meier V D."/>
        </authorList>
    </citation>
    <scope>NUCLEOTIDE SEQUENCE</scope>
    <source>
        <strain evidence="11">HLG_WM_MAG_02</strain>
    </source>
</reference>
<keyword evidence="9" id="KW-1208">Phospholipid metabolism</keyword>